<keyword evidence="9" id="KW-1185">Reference proteome</keyword>
<feature type="region of interest" description="Disordered" evidence="5">
    <location>
        <begin position="1588"/>
        <end position="1635"/>
    </location>
</feature>
<comment type="subcellular location">
    <subcellularLocation>
        <location evidence="1">Membrane</location>
    </subcellularLocation>
</comment>
<dbReference type="OrthoDB" id="550763at2759"/>
<feature type="compositionally biased region" description="Polar residues" evidence="5">
    <location>
        <begin position="331"/>
        <end position="350"/>
    </location>
</feature>
<feature type="region of interest" description="Disordered" evidence="5">
    <location>
        <begin position="1342"/>
        <end position="1387"/>
    </location>
</feature>
<feature type="compositionally biased region" description="Low complexity" evidence="5">
    <location>
        <begin position="509"/>
        <end position="520"/>
    </location>
</feature>
<feature type="compositionally biased region" description="Low complexity" evidence="5">
    <location>
        <begin position="2176"/>
        <end position="2198"/>
    </location>
</feature>
<feature type="region of interest" description="Disordered" evidence="5">
    <location>
        <begin position="1305"/>
        <end position="1326"/>
    </location>
</feature>
<feature type="compositionally biased region" description="Gly residues" evidence="5">
    <location>
        <begin position="1317"/>
        <end position="1326"/>
    </location>
</feature>
<evidence type="ECO:0000256" key="6">
    <source>
        <dbReference type="SAM" id="Phobius"/>
    </source>
</evidence>
<keyword evidence="4 6" id="KW-0472">Membrane</keyword>
<feature type="region of interest" description="Disordered" evidence="5">
    <location>
        <begin position="117"/>
        <end position="166"/>
    </location>
</feature>
<evidence type="ECO:0000313" key="9">
    <source>
        <dbReference type="Proteomes" id="UP000612055"/>
    </source>
</evidence>
<dbReference type="PANTHER" id="PTHR31323">
    <property type="entry name" value="MECHANOSENSITIVE ION CHANNEL PROTEIN MSY2"/>
    <property type="match status" value="1"/>
</dbReference>
<feature type="compositionally biased region" description="Basic and acidic residues" evidence="5">
    <location>
        <begin position="15"/>
        <end position="26"/>
    </location>
</feature>
<feature type="compositionally biased region" description="Gly residues" evidence="5">
    <location>
        <begin position="521"/>
        <end position="531"/>
    </location>
</feature>
<dbReference type="GO" id="GO:0006874">
    <property type="term" value="P:intracellular calcium ion homeostasis"/>
    <property type="evidence" value="ECO:0007669"/>
    <property type="project" value="TreeGrafter"/>
</dbReference>
<feature type="region of interest" description="Disordered" evidence="5">
    <location>
        <begin position="470"/>
        <end position="551"/>
    </location>
</feature>
<dbReference type="GO" id="GO:0005262">
    <property type="term" value="F:calcium channel activity"/>
    <property type="evidence" value="ECO:0007669"/>
    <property type="project" value="TreeGrafter"/>
</dbReference>
<feature type="compositionally biased region" description="Gly residues" evidence="5">
    <location>
        <begin position="1191"/>
        <end position="1203"/>
    </location>
</feature>
<feature type="region of interest" description="Disordered" evidence="5">
    <location>
        <begin position="1"/>
        <end position="65"/>
    </location>
</feature>
<keyword evidence="3 6" id="KW-1133">Transmembrane helix</keyword>
<dbReference type="InterPro" id="IPR002048">
    <property type="entry name" value="EF_hand_dom"/>
</dbReference>
<feature type="region of interest" description="Disordered" evidence="5">
    <location>
        <begin position="379"/>
        <end position="425"/>
    </location>
</feature>
<dbReference type="GO" id="GO:0005509">
    <property type="term" value="F:calcium ion binding"/>
    <property type="evidence" value="ECO:0007669"/>
    <property type="project" value="InterPro"/>
</dbReference>
<dbReference type="GO" id="GO:0016020">
    <property type="term" value="C:membrane"/>
    <property type="evidence" value="ECO:0007669"/>
    <property type="project" value="UniProtKB-SubCell"/>
</dbReference>
<dbReference type="EMBL" id="JAEHOE010000057">
    <property type="protein sequence ID" value="KAG2491012.1"/>
    <property type="molecule type" value="Genomic_DNA"/>
</dbReference>
<feature type="compositionally biased region" description="Low complexity" evidence="5">
    <location>
        <begin position="1588"/>
        <end position="1625"/>
    </location>
</feature>
<keyword evidence="2 6" id="KW-0812">Transmembrane</keyword>
<feature type="region of interest" description="Disordered" evidence="5">
    <location>
        <begin position="330"/>
        <end position="360"/>
    </location>
</feature>
<evidence type="ECO:0000256" key="4">
    <source>
        <dbReference type="ARBA" id="ARBA00023136"/>
    </source>
</evidence>
<gene>
    <name evidence="8" type="ORF">HYH03_010684</name>
</gene>
<feature type="compositionally biased region" description="Pro residues" evidence="5">
    <location>
        <begin position="1346"/>
        <end position="1375"/>
    </location>
</feature>
<feature type="compositionally biased region" description="Polar residues" evidence="5">
    <location>
        <begin position="145"/>
        <end position="155"/>
    </location>
</feature>
<feature type="region of interest" description="Disordered" evidence="5">
    <location>
        <begin position="900"/>
        <end position="948"/>
    </location>
</feature>
<comment type="caution">
    <text evidence="8">The sequence shown here is derived from an EMBL/GenBank/DDBJ whole genome shotgun (WGS) entry which is preliminary data.</text>
</comment>
<feature type="compositionally biased region" description="Gly residues" evidence="5">
    <location>
        <begin position="2139"/>
        <end position="2155"/>
    </location>
</feature>
<feature type="compositionally biased region" description="Low complexity" evidence="5">
    <location>
        <begin position="470"/>
        <end position="483"/>
    </location>
</feature>
<feature type="compositionally biased region" description="Pro residues" evidence="5">
    <location>
        <begin position="489"/>
        <end position="499"/>
    </location>
</feature>
<evidence type="ECO:0000256" key="5">
    <source>
        <dbReference type="SAM" id="MobiDB-lite"/>
    </source>
</evidence>
<feature type="compositionally biased region" description="Low complexity" evidence="5">
    <location>
        <begin position="395"/>
        <end position="404"/>
    </location>
</feature>
<dbReference type="SUPFAM" id="SSF50182">
    <property type="entry name" value="Sm-like ribonucleoproteins"/>
    <property type="match status" value="1"/>
</dbReference>
<evidence type="ECO:0000256" key="2">
    <source>
        <dbReference type="ARBA" id="ARBA00022692"/>
    </source>
</evidence>
<feature type="compositionally biased region" description="Gly residues" evidence="5">
    <location>
        <begin position="918"/>
        <end position="928"/>
    </location>
</feature>
<feature type="transmembrane region" description="Helical" evidence="6">
    <location>
        <begin position="986"/>
        <end position="1006"/>
    </location>
</feature>
<feature type="region of interest" description="Disordered" evidence="5">
    <location>
        <begin position="663"/>
        <end position="716"/>
    </location>
</feature>
<feature type="domain" description="EF-hand" evidence="7">
    <location>
        <begin position="1753"/>
        <end position="1788"/>
    </location>
</feature>
<organism evidence="8 9">
    <name type="scientific">Edaphochlamys debaryana</name>
    <dbReference type="NCBI Taxonomy" id="47281"/>
    <lineage>
        <taxon>Eukaryota</taxon>
        <taxon>Viridiplantae</taxon>
        <taxon>Chlorophyta</taxon>
        <taxon>core chlorophytes</taxon>
        <taxon>Chlorophyceae</taxon>
        <taxon>CS clade</taxon>
        <taxon>Chlamydomonadales</taxon>
        <taxon>Chlamydomonadales incertae sedis</taxon>
        <taxon>Edaphochlamys</taxon>
    </lineage>
</organism>
<sequence>MAEGEGNKPAICWLERQERQSHRVPEPDTEPAPFVQPYRPAQPPPGGPDLPPAARQPGLSSYTAAGHTSLNSRLSHFSYLSNQTRPPVGHHNPSYGGTSVGPHGAAMAAGLQQQSYGGALPGTNMPSIGGSAQGSALPPPLMSAHYSSAQQTQHGPYTPHPSPHLTPQATLATSEANMLPFATLNPGQLAHLLDQTSQQLVSTQAQLTQLQQVQNILLSHVTASVRTTASSDVIAAAAVAAAAGGGGAAARAGSVGGASELGGGGGGYCGSGSIARLPTGGTASGLVRLATGGGVSVQGQASRPASGLIPTVAPLGVPSAAAAAAAAAQAPTPSSPGSFASANSNLSRVPSRTAEAPPPGLAAAAAAAGAAPPRVELPAAAAASSGGSPPPAVAPSPGALGRLRPLPPPPAMAHHTSGAHALRSSLESVPSGIELPSMALSPGADGTAAAAPAAAAAAVAAAAVAAAAASGGSSGATTGPGPARILGKPPTPPRHPVPAAPGVDPARQASAGLPAKAAGAADGGTSGGGAAAPGADVSPSKVPAPTATTAAGAPPAAAAATGAPPAAAAAATGAAAPAPAAATLATSGGSGASSVAAPPAAAVLPLQPPAPSAAAAAAAAATAAAAAAAAAAGGLSPAASAPQSSWGAAEAAALGGLVSSTGGGGGGGGDSAVSTTNLTGLLSMPHGQTPPLPPPPPPGPLPVPPPLGPAPPSGEMVRLPLTEAALSAFAAASAAPAAAAAASLPPPAGVLVDAGGAVQPADAPASHASSGAVQHWLPSFAGGHTDGQAVAAAAAAAGPTVAAPSLPPLPEFSIPLSAMPTAATGFTYDQSLMAALAAAAGTLPSGGGTAAAAAAAAADTSHHHGGYPLIQHPPILPDAAAAASASAAAAPVMSPAAAAAARRGSRVDPDDDDDGADGSHGGGEGGRGPSRNGSANGQPNKEPTDLDEQLGNNRRDLLVFPEEEEDAEEDEETASTRRRWWRRPRVVSFLGSAFVGLVLLFVGLILDVNGFGGVNLEQEVYRWLYFISGIVAIYWIVFGITYWVFHLLEWIFFRENLTYLEVVQQHTTTFVTMLISLIWFQATFRWLWCDKPPGRCDVPSYVDAVSNTWNAILCIMIFTLANLLKTVIAKVSSMHFYRTAHYKKLKASLEKEYYMQLLSVPRSRLVIQMELEESLRATSAPACGFAPGPESGTGPGSDSGPGLGAAAVTSKSPHADGHPSAGARADLRADLARRSMAPAEARLLLLTDPADRVKGVFEYGFEKVRYGVAGIFRRGGGGGPAAAVLPVGGSMTHPSHPFAKSGQERQMAAAAAAAARSGGGQRSNANGGAGMCAGDVALVIAGNSTPAPPPRPPGVPMPPPPAPPPPGPHTNPDPTSPGAAAAGAAPAAAYSGSSVDLSVPVTNTASDNPRSAPYCTSGRGAAGMVTAAPFLVTQGSSGLIPGLQGGGARHLLGLPLPPLPLLRPTCIQPTSASDGGDAGGGGPAAAVAACLRTAPDPISVSAPGAAPPPPPPPQQQPPAAVDVASSNAVLSGNMRHLLAGAFAEHSYPFGKNLHQPSTTTVASPTGGGAAAGTSAVAAAAAVLSGSHAARGGSRPASRLGLASAAGGPSVASAAPTTTTARARGGPRMDRRPSHKVAPMRLSNIVDEDAKPDAQQRKLEAIGVQVLGAAPHALKKRKDMVDMTEDELEKMRTAIVIKTYTALIRKHNAMSEADQRRELRTVKRFARALFFNIRGPDPARTTIREEDFRPFFANDTAMARKAFETFDPDNKGELTRADVRARVISIYAERANMARSLRDTDSIVQSLEFSVGAVIHFLFCAIYLSIWGVPLLEGFSAFSTTVLALTFIFGNAAKNAFESVLFLFFEHPYDVGDMVFFNNDSMRVKRISLLYTDFVKWTDEEIYIPNTKMMQHDITNWTRTRTKFELHKFLVDVGVPWEVKQDINNALVAHAAANPNDFTGTPRVTFRELVDPLKIYLGVGFTYNFPPDDLLRLVLVRDKLMYVLQCKLAEHGLRYSRHEINSINAPEAIRITAQMRRLQELDATGGGAGGSGGWYDDPMGGVSGGGMDPTLGVPAGAVGTGFPVPAVAPPPPPPVDPPPPVPSVGPDVEAWAAAQMGAPPPPPPPLTLPPTTTMEVLLGGGGGSGSMMSAGGGGGVAAATTSSQPALTAAGLQQRHPAAAAAGSAAASIAGSAAASAAALPPPPPVSAAAVAAEAAGEEAADKRKRE</sequence>
<dbReference type="Proteomes" id="UP000612055">
    <property type="component" value="Unassembled WGS sequence"/>
</dbReference>
<dbReference type="InterPro" id="IPR023408">
    <property type="entry name" value="MscS_beta-dom_sf"/>
</dbReference>
<feature type="compositionally biased region" description="Pro residues" evidence="5">
    <location>
        <begin position="1505"/>
        <end position="1516"/>
    </location>
</feature>
<evidence type="ECO:0000313" key="8">
    <source>
        <dbReference type="EMBL" id="KAG2491012.1"/>
    </source>
</evidence>
<dbReference type="PROSITE" id="PS50222">
    <property type="entry name" value="EF_HAND_2"/>
    <property type="match status" value="1"/>
</dbReference>
<feature type="region of interest" description="Disordered" evidence="5">
    <location>
        <begin position="1182"/>
        <end position="1222"/>
    </location>
</feature>
<feature type="compositionally biased region" description="Pro residues" evidence="5">
    <location>
        <begin position="688"/>
        <end position="712"/>
    </location>
</feature>
<protein>
    <recommendedName>
        <fullName evidence="7">EF-hand domain-containing protein</fullName>
    </recommendedName>
</protein>
<feature type="compositionally biased region" description="Low complexity" evidence="5">
    <location>
        <begin position="1376"/>
        <end position="1387"/>
    </location>
</feature>
<accession>A0A835XTP9</accession>
<dbReference type="Pfam" id="PF00924">
    <property type="entry name" value="MS_channel_2nd"/>
    <property type="match status" value="1"/>
</dbReference>
<dbReference type="InterPro" id="IPR010920">
    <property type="entry name" value="LSM_dom_sf"/>
</dbReference>
<feature type="transmembrane region" description="Helical" evidence="6">
    <location>
        <begin position="1069"/>
        <end position="1088"/>
    </location>
</feature>
<dbReference type="PANTHER" id="PTHR31323:SF1">
    <property type="entry name" value="MECHANOSENSITIVE ION CHANNEL PROTEIN"/>
    <property type="match status" value="1"/>
</dbReference>
<feature type="region of interest" description="Disordered" evidence="5">
    <location>
        <begin position="2139"/>
        <end position="2226"/>
    </location>
</feature>
<feature type="compositionally biased region" description="Pro residues" evidence="5">
    <location>
        <begin position="40"/>
        <end position="51"/>
    </location>
</feature>
<evidence type="ECO:0000256" key="3">
    <source>
        <dbReference type="ARBA" id="ARBA00022989"/>
    </source>
</evidence>
<feature type="region of interest" description="Disordered" evidence="5">
    <location>
        <begin position="1498"/>
        <end position="1523"/>
    </location>
</feature>
<feature type="transmembrane region" description="Helical" evidence="6">
    <location>
        <begin position="1108"/>
        <end position="1128"/>
    </location>
</feature>
<dbReference type="InterPro" id="IPR006685">
    <property type="entry name" value="MscS_channel_2nd"/>
</dbReference>
<name>A0A835XTP9_9CHLO</name>
<proteinExistence type="predicted"/>
<feature type="transmembrane region" description="Helical" evidence="6">
    <location>
        <begin position="1026"/>
        <end position="1048"/>
    </location>
</feature>
<dbReference type="Gene3D" id="2.30.30.60">
    <property type="match status" value="1"/>
</dbReference>
<evidence type="ECO:0000259" key="7">
    <source>
        <dbReference type="PROSITE" id="PS50222"/>
    </source>
</evidence>
<evidence type="ECO:0000256" key="1">
    <source>
        <dbReference type="ARBA" id="ARBA00004370"/>
    </source>
</evidence>
<reference evidence="8" key="1">
    <citation type="journal article" date="2020" name="bioRxiv">
        <title>Comparative genomics of Chlamydomonas.</title>
        <authorList>
            <person name="Craig R.J."/>
            <person name="Hasan A.R."/>
            <person name="Ness R.W."/>
            <person name="Keightley P.D."/>
        </authorList>
    </citation>
    <scope>NUCLEOTIDE SEQUENCE</scope>
    <source>
        <strain evidence="8">CCAP 11/70</strain>
    </source>
</reference>